<dbReference type="SUPFAM" id="SSF56281">
    <property type="entry name" value="Metallo-hydrolase/oxidoreductase"/>
    <property type="match status" value="1"/>
</dbReference>
<protein>
    <submittedName>
        <fullName evidence="2">MBL fold metallo-hydrolase</fullName>
    </submittedName>
</protein>
<dbReference type="InterPro" id="IPR036866">
    <property type="entry name" value="RibonucZ/Hydroxyglut_hydro"/>
</dbReference>
<dbReference type="InterPro" id="IPR050662">
    <property type="entry name" value="Sec-metab_biosynth-thioest"/>
</dbReference>
<dbReference type="Proteomes" id="UP000831880">
    <property type="component" value="Chromosome"/>
</dbReference>
<dbReference type="SMART" id="SM00849">
    <property type="entry name" value="Lactamase_B"/>
    <property type="match status" value="1"/>
</dbReference>
<dbReference type="Gene3D" id="3.60.15.10">
    <property type="entry name" value="Ribonuclease Z/Hydroxyacylglutathione hydrolase-like"/>
    <property type="match status" value="1"/>
</dbReference>
<accession>A0ABY4H5G5</accession>
<sequence length="271" mass="30990">MIHVYEKEDVICVKGNIEGSGRKGRTVYVFLVDGMLIDTGPKCLESDLIPFYEDHSIELVTLTHSHEDHTGTASWIQENREIPIYIHEKGINICAQSCPYPKYRQMAWGIRKEFTALPLGETIQSRSQKWKVIYTPGHADDHISLFHEETGRLFSGDLFVDPKTKVIMDSESIPVIMNSIRTLLSYDFESMFCCHAGYIQDGKRMLKQKLTYLENLCSEVNSLHKEGLSIDEINKKLFPKKYPIVAVSGGEWDSLHIVSSIISDEKLIQYQ</sequence>
<dbReference type="RefSeq" id="WP_244754673.1">
    <property type="nucleotide sequence ID" value="NZ_CP095074.1"/>
</dbReference>
<evidence type="ECO:0000313" key="3">
    <source>
        <dbReference type="Proteomes" id="UP000831880"/>
    </source>
</evidence>
<evidence type="ECO:0000259" key="1">
    <source>
        <dbReference type="SMART" id="SM00849"/>
    </source>
</evidence>
<name>A0ABY4H5G5_9BACI</name>
<evidence type="ECO:0000313" key="2">
    <source>
        <dbReference type="EMBL" id="UOQ94817.1"/>
    </source>
</evidence>
<dbReference type="PANTHER" id="PTHR23131">
    <property type="entry name" value="ENDORIBONUCLEASE LACTB2"/>
    <property type="match status" value="1"/>
</dbReference>
<dbReference type="Pfam" id="PF00753">
    <property type="entry name" value="Lactamase_B"/>
    <property type="match status" value="1"/>
</dbReference>
<keyword evidence="3" id="KW-1185">Reference proteome</keyword>
<proteinExistence type="predicted"/>
<organism evidence="2 3">
    <name type="scientific">Halobacillus shinanisalinarum</name>
    <dbReference type="NCBI Taxonomy" id="2932258"/>
    <lineage>
        <taxon>Bacteria</taxon>
        <taxon>Bacillati</taxon>
        <taxon>Bacillota</taxon>
        <taxon>Bacilli</taxon>
        <taxon>Bacillales</taxon>
        <taxon>Bacillaceae</taxon>
        <taxon>Halobacillus</taxon>
    </lineage>
</organism>
<dbReference type="InterPro" id="IPR001279">
    <property type="entry name" value="Metallo-B-lactamas"/>
</dbReference>
<feature type="domain" description="Metallo-beta-lactamase" evidence="1">
    <location>
        <begin position="26"/>
        <end position="195"/>
    </location>
</feature>
<gene>
    <name evidence="2" type="ORF">MUO14_07765</name>
</gene>
<dbReference type="EMBL" id="CP095074">
    <property type="protein sequence ID" value="UOQ94817.1"/>
    <property type="molecule type" value="Genomic_DNA"/>
</dbReference>
<reference evidence="2 3" key="1">
    <citation type="submission" date="2022-04" db="EMBL/GenBank/DDBJ databases">
        <title>Halobacillus sp. isolated from saltern.</title>
        <authorList>
            <person name="Won M."/>
            <person name="Lee C.-M."/>
            <person name="Woen H.-Y."/>
            <person name="Kwon S.-W."/>
        </authorList>
    </citation>
    <scope>NUCLEOTIDE SEQUENCE [LARGE SCALE GENOMIC DNA]</scope>
    <source>
        <strain evidence="2 3">SSTM10-2</strain>
    </source>
</reference>